<dbReference type="Gene3D" id="3.40.630.10">
    <property type="entry name" value="Zn peptidases"/>
    <property type="match status" value="1"/>
</dbReference>
<dbReference type="Gene3D" id="3.30.70.360">
    <property type="match status" value="1"/>
</dbReference>
<gene>
    <name evidence="1" type="ORF">Mal52_16720</name>
</gene>
<name>A0A517ZL26_9PLAN</name>
<evidence type="ECO:0008006" key="3">
    <source>
        <dbReference type="Google" id="ProtNLM"/>
    </source>
</evidence>
<dbReference type="RefSeq" id="WP_145375338.1">
    <property type="nucleotide sequence ID" value="NZ_CP036276.1"/>
</dbReference>
<dbReference type="KEGG" id="sdyn:Mal52_16720"/>
<keyword evidence="2" id="KW-1185">Reference proteome</keyword>
<organism evidence="1 2">
    <name type="scientific">Symmachiella dynata</name>
    <dbReference type="NCBI Taxonomy" id="2527995"/>
    <lineage>
        <taxon>Bacteria</taxon>
        <taxon>Pseudomonadati</taxon>
        <taxon>Planctomycetota</taxon>
        <taxon>Planctomycetia</taxon>
        <taxon>Planctomycetales</taxon>
        <taxon>Planctomycetaceae</taxon>
        <taxon>Symmachiella</taxon>
    </lineage>
</organism>
<dbReference type="SUPFAM" id="SSF53187">
    <property type="entry name" value="Zn-dependent exopeptidases"/>
    <property type="match status" value="1"/>
</dbReference>
<evidence type="ECO:0000313" key="1">
    <source>
        <dbReference type="EMBL" id="QDU43200.1"/>
    </source>
</evidence>
<dbReference type="AlphaFoldDB" id="A0A517ZL26"/>
<proteinExistence type="predicted"/>
<dbReference type="Proteomes" id="UP000319383">
    <property type="component" value="Chromosome"/>
</dbReference>
<accession>A0A517ZL26</accession>
<protein>
    <recommendedName>
        <fullName evidence="3">Peptidase T</fullName>
    </recommendedName>
</protein>
<sequence length="390" mass="41683">MTRKPATLTDPRPTAERPALTEVVSALTPLREEVLANLAMLAQIPAPTRGESQRTRYLLDRLVAAGLSEASSDAAGNAIGFLPGKTGLRTVMLVAHLGTPICHTTEQEVVVEADRIVGHGVADNSLGAAVMSMVPCCLKELGIALDSNLQLVGSVRSLKRDQNEGLRYVLDHAERPSDFGLVLEGIRLGRLTTFTTGTVRADIICNVTGGGGNALIALNRIIDRLLSIAMPTRPFTKIRLGQIKAGDLYHVEPDSGELGLEVLSDSSEELDRIVGEIEEIVAESTASTGIETRLDCIFRRGPGGIPFAHPLVKSVVDVMSQLDIQPTQDDRPSELSEFVAAGIPAVTLGITDGETRLRQPDFVMIEPILTGVAQIIGVLLEIDRGACDEH</sequence>
<dbReference type="SUPFAM" id="SSF55031">
    <property type="entry name" value="Bacterial exopeptidase dimerisation domain"/>
    <property type="match status" value="1"/>
</dbReference>
<dbReference type="InterPro" id="IPR036264">
    <property type="entry name" value="Bact_exopeptidase_dim_dom"/>
</dbReference>
<reference evidence="1 2" key="1">
    <citation type="submission" date="2019-02" db="EMBL/GenBank/DDBJ databases">
        <title>Deep-cultivation of Planctomycetes and their phenomic and genomic characterization uncovers novel biology.</title>
        <authorList>
            <person name="Wiegand S."/>
            <person name="Jogler M."/>
            <person name="Boedeker C."/>
            <person name="Pinto D."/>
            <person name="Vollmers J."/>
            <person name="Rivas-Marin E."/>
            <person name="Kohn T."/>
            <person name="Peeters S.H."/>
            <person name="Heuer A."/>
            <person name="Rast P."/>
            <person name="Oberbeckmann S."/>
            <person name="Bunk B."/>
            <person name="Jeske O."/>
            <person name="Meyerdierks A."/>
            <person name="Storesund J.E."/>
            <person name="Kallscheuer N."/>
            <person name="Luecker S."/>
            <person name="Lage O.M."/>
            <person name="Pohl T."/>
            <person name="Merkel B.J."/>
            <person name="Hornburger P."/>
            <person name="Mueller R.-W."/>
            <person name="Bruemmer F."/>
            <person name="Labrenz M."/>
            <person name="Spormann A.M."/>
            <person name="Op den Camp H."/>
            <person name="Overmann J."/>
            <person name="Amann R."/>
            <person name="Jetten M.S.M."/>
            <person name="Mascher T."/>
            <person name="Medema M.H."/>
            <person name="Devos D.P."/>
            <person name="Kaster A.-K."/>
            <person name="Ovreas L."/>
            <person name="Rohde M."/>
            <person name="Galperin M.Y."/>
            <person name="Jogler C."/>
        </authorList>
    </citation>
    <scope>NUCLEOTIDE SEQUENCE [LARGE SCALE GENOMIC DNA]</scope>
    <source>
        <strain evidence="1 2">Mal52</strain>
    </source>
</reference>
<evidence type="ECO:0000313" key="2">
    <source>
        <dbReference type="Proteomes" id="UP000319383"/>
    </source>
</evidence>
<dbReference type="EMBL" id="CP036276">
    <property type="protein sequence ID" value="QDU43200.1"/>
    <property type="molecule type" value="Genomic_DNA"/>
</dbReference>